<organism evidence="1 2">
    <name type="scientific">Novosphingobium fluoreni</name>
    <dbReference type="NCBI Taxonomy" id="1391222"/>
    <lineage>
        <taxon>Bacteria</taxon>
        <taxon>Pseudomonadati</taxon>
        <taxon>Pseudomonadota</taxon>
        <taxon>Alphaproteobacteria</taxon>
        <taxon>Sphingomonadales</taxon>
        <taxon>Sphingomonadaceae</taxon>
        <taxon>Novosphingobium</taxon>
    </lineage>
</organism>
<evidence type="ECO:0000313" key="1">
    <source>
        <dbReference type="EMBL" id="MBB3939905.1"/>
    </source>
</evidence>
<dbReference type="Proteomes" id="UP000561459">
    <property type="component" value="Unassembled WGS sequence"/>
</dbReference>
<dbReference type="RefSeq" id="WP_183616600.1">
    <property type="nucleotide sequence ID" value="NZ_JACIDY010000003.1"/>
</dbReference>
<proteinExistence type="predicted"/>
<evidence type="ECO:0000313" key="2">
    <source>
        <dbReference type="Proteomes" id="UP000561459"/>
    </source>
</evidence>
<protein>
    <submittedName>
        <fullName evidence="1">Uncharacterized protein YdcH (DUF465 family)</fullName>
    </submittedName>
</protein>
<gene>
    <name evidence="1" type="ORF">GGR39_001555</name>
</gene>
<reference evidence="1 2" key="1">
    <citation type="submission" date="2020-08" db="EMBL/GenBank/DDBJ databases">
        <title>Genomic Encyclopedia of Type Strains, Phase IV (KMG-IV): sequencing the most valuable type-strain genomes for metagenomic binning, comparative biology and taxonomic classification.</title>
        <authorList>
            <person name="Goeker M."/>
        </authorList>
    </citation>
    <scope>NUCLEOTIDE SEQUENCE [LARGE SCALE GENOMIC DNA]</scope>
    <source>
        <strain evidence="1 2">DSM 27568</strain>
    </source>
</reference>
<dbReference type="EMBL" id="JACIDY010000003">
    <property type="protein sequence ID" value="MBB3939905.1"/>
    <property type="molecule type" value="Genomic_DNA"/>
</dbReference>
<name>A0A7W6C0J0_9SPHN</name>
<dbReference type="AlphaFoldDB" id="A0A7W6C0J0"/>
<comment type="caution">
    <text evidence="1">The sequence shown here is derived from an EMBL/GenBank/DDBJ whole genome shotgun (WGS) entry which is preliminary data.</text>
</comment>
<accession>A0A7W6C0J0</accession>
<keyword evidence="2" id="KW-1185">Reference proteome</keyword>
<sequence length="59" mass="6961">MHLRFFTLLEQLQKLDDHLRLAQSRSRPDPIEIGHLSARKRTLRQRLAKVMQRSTAQPA</sequence>